<evidence type="ECO:0000313" key="4">
    <source>
        <dbReference type="Proteomes" id="UP001596383"/>
    </source>
</evidence>
<dbReference type="Pfam" id="PF00072">
    <property type="entry name" value="Response_reg"/>
    <property type="match status" value="1"/>
</dbReference>
<evidence type="ECO:0000259" key="2">
    <source>
        <dbReference type="PROSITE" id="PS50110"/>
    </source>
</evidence>
<dbReference type="Gene3D" id="3.40.50.2300">
    <property type="match status" value="1"/>
</dbReference>
<proteinExistence type="predicted"/>
<dbReference type="InterPro" id="IPR001789">
    <property type="entry name" value="Sig_transdc_resp-reg_receiver"/>
</dbReference>
<protein>
    <submittedName>
        <fullName evidence="3">Response regulator</fullName>
    </submittedName>
</protein>
<dbReference type="SUPFAM" id="SSF52172">
    <property type="entry name" value="CheY-like"/>
    <property type="match status" value="1"/>
</dbReference>
<dbReference type="EMBL" id="JBHSWV010000319">
    <property type="protein sequence ID" value="MFC6767065.1"/>
    <property type="molecule type" value="Genomic_DNA"/>
</dbReference>
<dbReference type="InterPro" id="IPR011006">
    <property type="entry name" value="CheY-like_superfamily"/>
</dbReference>
<dbReference type="InterPro" id="IPR052893">
    <property type="entry name" value="TCS_response_regulator"/>
</dbReference>
<dbReference type="PROSITE" id="PS50110">
    <property type="entry name" value="RESPONSE_REGULATORY"/>
    <property type="match status" value="1"/>
</dbReference>
<feature type="domain" description="Response regulatory" evidence="2">
    <location>
        <begin position="17"/>
        <end position="142"/>
    </location>
</feature>
<comment type="caution">
    <text evidence="3">The sequence shown here is derived from an EMBL/GenBank/DDBJ whole genome shotgun (WGS) entry which is preliminary data.</text>
</comment>
<comment type="caution">
    <text evidence="1">Lacks conserved residue(s) required for the propagation of feature annotation.</text>
</comment>
<evidence type="ECO:0000313" key="3">
    <source>
        <dbReference type="EMBL" id="MFC6767065.1"/>
    </source>
</evidence>
<sequence length="155" mass="17241">MASVDETDETDLGEVVDILLVEPNHGDVRLFEENFEEGKIANAIHTVSDGEAALDFVHQRDDYEDVPQPDLILLEPQLPGKSGMEVLAELNNEPVLSGIPVVVLTSSKMGEDIVQSHGLEADEYIRKPVDTDEFVEFVQSIEDFWFAIIKTDGEE</sequence>
<dbReference type="SMART" id="SM00448">
    <property type="entry name" value="REC"/>
    <property type="match status" value="1"/>
</dbReference>
<keyword evidence="4" id="KW-1185">Reference proteome</keyword>
<evidence type="ECO:0000256" key="1">
    <source>
        <dbReference type="PROSITE-ProRule" id="PRU00169"/>
    </source>
</evidence>
<organism evidence="3 4">
    <name type="scientific">Natrinema soli</name>
    <dbReference type="NCBI Taxonomy" id="1930624"/>
    <lineage>
        <taxon>Archaea</taxon>
        <taxon>Methanobacteriati</taxon>
        <taxon>Methanobacteriota</taxon>
        <taxon>Stenosarchaea group</taxon>
        <taxon>Halobacteria</taxon>
        <taxon>Halobacteriales</taxon>
        <taxon>Natrialbaceae</taxon>
        <taxon>Natrinema</taxon>
    </lineage>
</organism>
<dbReference type="PANTHER" id="PTHR44520">
    <property type="entry name" value="RESPONSE REGULATOR RCP1-RELATED"/>
    <property type="match status" value="1"/>
</dbReference>
<dbReference type="AlphaFoldDB" id="A0ABD5SVC2"/>
<dbReference type="Proteomes" id="UP001596383">
    <property type="component" value="Unassembled WGS sequence"/>
</dbReference>
<dbReference type="RefSeq" id="WP_273739996.1">
    <property type="nucleotide sequence ID" value="NZ_JAQIVI010000319.1"/>
</dbReference>
<dbReference type="CDD" id="cd17557">
    <property type="entry name" value="REC_Rcp-like"/>
    <property type="match status" value="1"/>
</dbReference>
<gene>
    <name evidence="3" type="ORF">ACFQE6_19420</name>
</gene>
<dbReference type="PANTHER" id="PTHR44520:SF2">
    <property type="entry name" value="RESPONSE REGULATOR RCP1"/>
    <property type="match status" value="1"/>
</dbReference>
<name>A0ABD5SVC2_9EURY</name>
<accession>A0ABD5SVC2</accession>
<reference evidence="3 4" key="1">
    <citation type="journal article" date="2019" name="Int. J. Syst. Evol. Microbiol.">
        <title>The Global Catalogue of Microorganisms (GCM) 10K type strain sequencing project: providing services to taxonomists for standard genome sequencing and annotation.</title>
        <authorList>
            <consortium name="The Broad Institute Genomics Platform"/>
            <consortium name="The Broad Institute Genome Sequencing Center for Infectious Disease"/>
            <person name="Wu L."/>
            <person name="Ma J."/>
        </authorList>
    </citation>
    <scope>NUCLEOTIDE SEQUENCE [LARGE SCALE GENOMIC DNA]</scope>
    <source>
        <strain evidence="3 4">LMG 29247</strain>
    </source>
</reference>